<keyword evidence="11" id="KW-1185">Reference proteome</keyword>
<gene>
    <name evidence="10" type="ORF">ELY37_09745</name>
</gene>
<proteinExistence type="inferred from homology"/>
<dbReference type="Proteomes" id="UP000286912">
    <property type="component" value="Unassembled WGS sequence"/>
</dbReference>
<evidence type="ECO:0000256" key="6">
    <source>
        <dbReference type="ARBA" id="ARBA00023136"/>
    </source>
</evidence>
<dbReference type="RefSeq" id="WP_126950329.1">
    <property type="nucleotide sequence ID" value="NZ_RZHD01000005.1"/>
</dbReference>
<dbReference type="AlphaFoldDB" id="A0A433LC28"/>
<dbReference type="InterPro" id="IPR007353">
    <property type="entry name" value="DUF421"/>
</dbReference>
<evidence type="ECO:0000259" key="8">
    <source>
        <dbReference type="Pfam" id="PF04239"/>
    </source>
</evidence>
<feature type="transmembrane region" description="Helical" evidence="7">
    <location>
        <begin position="42"/>
        <end position="61"/>
    </location>
</feature>
<dbReference type="GO" id="GO:0005886">
    <property type="term" value="C:plasma membrane"/>
    <property type="evidence" value="ECO:0007669"/>
    <property type="project" value="UniProtKB-SubCell"/>
</dbReference>
<evidence type="ECO:0000256" key="1">
    <source>
        <dbReference type="ARBA" id="ARBA00004651"/>
    </source>
</evidence>
<evidence type="ECO:0000256" key="2">
    <source>
        <dbReference type="ARBA" id="ARBA00006448"/>
    </source>
</evidence>
<name>A0A433LC28_9GAMM</name>
<dbReference type="EMBL" id="RZHD01000005">
    <property type="protein sequence ID" value="RUR46262.1"/>
    <property type="molecule type" value="Genomic_DNA"/>
</dbReference>
<organism evidence="10 11">
    <name type="scientific">Vreelandella populi</name>
    <dbReference type="NCBI Taxonomy" id="2498858"/>
    <lineage>
        <taxon>Bacteria</taxon>
        <taxon>Pseudomonadati</taxon>
        <taxon>Pseudomonadota</taxon>
        <taxon>Gammaproteobacteria</taxon>
        <taxon>Oceanospirillales</taxon>
        <taxon>Halomonadaceae</taxon>
        <taxon>Vreelandella</taxon>
    </lineage>
</organism>
<dbReference type="Pfam" id="PF20730">
    <property type="entry name" value="YetF_N"/>
    <property type="match status" value="1"/>
</dbReference>
<comment type="caution">
    <text evidence="10">The sequence shown here is derived from an EMBL/GenBank/DDBJ whole genome shotgun (WGS) entry which is preliminary data.</text>
</comment>
<feature type="domain" description="YetF-like N-terminal transmembrane" evidence="9">
    <location>
        <begin position="16"/>
        <end position="86"/>
    </location>
</feature>
<feature type="transmembrane region" description="Helical" evidence="7">
    <location>
        <begin position="12"/>
        <end position="30"/>
    </location>
</feature>
<evidence type="ECO:0000313" key="10">
    <source>
        <dbReference type="EMBL" id="RUR46262.1"/>
    </source>
</evidence>
<evidence type="ECO:0000313" key="11">
    <source>
        <dbReference type="Proteomes" id="UP000286912"/>
    </source>
</evidence>
<evidence type="ECO:0000259" key="9">
    <source>
        <dbReference type="Pfam" id="PF20730"/>
    </source>
</evidence>
<dbReference type="OrthoDB" id="9793799at2"/>
<comment type="subcellular location">
    <subcellularLocation>
        <location evidence="1">Cell membrane</location>
        <topology evidence="1">Multi-pass membrane protein</topology>
    </subcellularLocation>
</comment>
<reference evidence="10 11" key="1">
    <citation type="submission" date="2018-12" db="EMBL/GenBank/DDBJ databases">
        <title>three novel Halomonas strain isolated from plants.</title>
        <authorList>
            <person name="Sun C."/>
        </authorList>
    </citation>
    <scope>NUCLEOTIDE SEQUENCE [LARGE SCALE GENOMIC DNA]</scope>
    <source>
        <strain evidence="10 11">RC</strain>
    </source>
</reference>
<accession>A0A433LC28</accession>
<evidence type="ECO:0000256" key="5">
    <source>
        <dbReference type="ARBA" id="ARBA00022989"/>
    </source>
</evidence>
<protein>
    <submittedName>
        <fullName evidence="10">DUF421 domain-containing protein</fullName>
    </submittedName>
</protein>
<feature type="domain" description="YetF C-terminal" evidence="8">
    <location>
        <begin position="91"/>
        <end position="162"/>
    </location>
</feature>
<keyword evidence="6 7" id="KW-0472">Membrane</keyword>
<dbReference type="InterPro" id="IPR023090">
    <property type="entry name" value="UPF0702_alpha/beta_dom_sf"/>
</dbReference>
<dbReference type="PANTHER" id="PTHR34582">
    <property type="entry name" value="UPF0702 TRANSMEMBRANE PROTEIN YCAP"/>
    <property type="match status" value="1"/>
</dbReference>
<sequence>MDSIFFNGWENLFRTLIVGLLAYGVLVLFLRLSGNRTLSKMNAFDLIVTVALGSTLATILLSKDVALAEGALALGLLIFLQFAITWLSVRKRWVKRLVTGEPLMLLYRGEFLTKALRESRVTQDEVRAAIRSNGLGSVGEAHAVILETDGSLSVVKEGVSHTNSSLEGVRQSNR</sequence>
<keyword evidence="3" id="KW-1003">Cell membrane</keyword>
<evidence type="ECO:0000256" key="4">
    <source>
        <dbReference type="ARBA" id="ARBA00022692"/>
    </source>
</evidence>
<comment type="similarity">
    <text evidence="2">Belongs to the UPF0702 family.</text>
</comment>
<dbReference type="Pfam" id="PF04239">
    <property type="entry name" value="DUF421"/>
    <property type="match status" value="1"/>
</dbReference>
<dbReference type="Gene3D" id="3.30.240.20">
    <property type="entry name" value="bsu07140 like domains"/>
    <property type="match status" value="1"/>
</dbReference>
<keyword evidence="5 7" id="KW-1133">Transmembrane helix</keyword>
<evidence type="ECO:0000256" key="7">
    <source>
        <dbReference type="SAM" id="Phobius"/>
    </source>
</evidence>
<keyword evidence="4 7" id="KW-0812">Transmembrane</keyword>
<feature type="transmembrane region" description="Helical" evidence="7">
    <location>
        <begin position="67"/>
        <end position="87"/>
    </location>
</feature>
<evidence type="ECO:0000256" key="3">
    <source>
        <dbReference type="ARBA" id="ARBA00022475"/>
    </source>
</evidence>
<dbReference type="PANTHER" id="PTHR34582:SF6">
    <property type="entry name" value="UPF0702 TRANSMEMBRANE PROTEIN YCAP"/>
    <property type="match status" value="1"/>
</dbReference>
<dbReference type="InterPro" id="IPR048454">
    <property type="entry name" value="YetF_N"/>
</dbReference>